<feature type="compositionally biased region" description="Low complexity" evidence="1">
    <location>
        <begin position="30"/>
        <end position="71"/>
    </location>
</feature>
<name>A6GKB9_9BACT</name>
<keyword evidence="3" id="KW-1185">Reference proteome</keyword>
<gene>
    <name evidence="2" type="ORF">PPSIR1_27118</name>
</gene>
<accession>A6GKB9</accession>
<evidence type="ECO:0000313" key="3">
    <source>
        <dbReference type="Proteomes" id="UP000005801"/>
    </source>
</evidence>
<dbReference type="EMBL" id="ABCS01000190">
    <property type="protein sequence ID" value="EDM73678.1"/>
    <property type="molecule type" value="Genomic_DNA"/>
</dbReference>
<proteinExistence type="predicted"/>
<comment type="caution">
    <text evidence="2">The sequence shown here is derived from an EMBL/GenBank/DDBJ whole genome shotgun (WGS) entry which is preliminary data.</text>
</comment>
<feature type="region of interest" description="Disordered" evidence="1">
    <location>
        <begin position="30"/>
        <end position="84"/>
    </location>
</feature>
<reference evidence="2 3" key="1">
    <citation type="submission" date="2007-06" db="EMBL/GenBank/DDBJ databases">
        <authorList>
            <person name="Shimkets L."/>
            <person name="Ferriera S."/>
            <person name="Johnson J."/>
            <person name="Kravitz S."/>
            <person name="Beeson K."/>
            <person name="Sutton G."/>
            <person name="Rogers Y.-H."/>
            <person name="Friedman R."/>
            <person name="Frazier M."/>
            <person name="Venter J.C."/>
        </authorList>
    </citation>
    <scope>NUCLEOTIDE SEQUENCE [LARGE SCALE GENOMIC DNA]</scope>
    <source>
        <strain evidence="2 3">SIR-1</strain>
    </source>
</reference>
<evidence type="ECO:0000256" key="1">
    <source>
        <dbReference type="SAM" id="MobiDB-lite"/>
    </source>
</evidence>
<evidence type="ECO:0000313" key="2">
    <source>
        <dbReference type="EMBL" id="EDM73678.1"/>
    </source>
</evidence>
<protein>
    <submittedName>
        <fullName evidence="2">Uncharacterized protein</fullName>
    </submittedName>
</protein>
<dbReference type="AlphaFoldDB" id="A6GKB9"/>
<sequence length="343" mass="36364">MLVPMRRIECVAAVSLALACVEPKSAGMMETGAGSDEAADGSSDSSDTGNAEGTSTESSTGSTGETGTEESTTADDSSAYETGDDCTEVAPCEVIWADAEGKYPTYPSWPNGHYTVPPNDLDCPPGTVEFDSYCSFTVAPCACHFVCPEACGPREVCVPVEKQDGTGSVGDHCECHGAFEGEPGACEWSDDNFLENPDFVDCEGWKFFGDDGTAPYPVKVELLDEQLHLEAGRCQEARAVARARIPDAAAFPEGAALVFRYRFEAAEVLGQSTVSFGLWPLAGQSLEETGPEMVEHRVCLDLNEIGIIGSLRFEMEGLGLCASPLTMDLTVDDIRLEADPACG</sequence>
<organism evidence="2 3">
    <name type="scientific">Plesiocystis pacifica SIR-1</name>
    <dbReference type="NCBI Taxonomy" id="391625"/>
    <lineage>
        <taxon>Bacteria</taxon>
        <taxon>Pseudomonadati</taxon>
        <taxon>Myxococcota</taxon>
        <taxon>Polyangia</taxon>
        <taxon>Nannocystales</taxon>
        <taxon>Nannocystaceae</taxon>
        <taxon>Plesiocystis</taxon>
    </lineage>
</organism>
<dbReference type="STRING" id="391625.PPSIR1_27118"/>
<dbReference type="Proteomes" id="UP000005801">
    <property type="component" value="Unassembled WGS sequence"/>
</dbReference>
<dbReference type="PROSITE" id="PS51257">
    <property type="entry name" value="PROKAR_LIPOPROTEIN"/>
    <property type="match status" value="1"/>
</dbReference>